<proteinExistence type="predicted"/>
<evidence type="ECO:0000313" key="1">
    <source>
        <dbReference type="EMBL" id="DAF63587.1"/>
    </source>
</evidence>
<organism evidence="1">
    <name type="scientific">Siphoviridae sp. ctwQT14</name>
    <dbReference type="NCBI Taxonomy" id="2827971"/>
    <lineage>
        <taxon>Viruses</taxon>
        <taxon>Duplodnaviria</taxon>
        <taxon>Heunggongvirae</taxon>
        <taxon>Uroviricota</taxon>
        <taxon>Caudoviricetes</taxon>
    </lineage>
</organism>
<protein>
    <submittedName>
        <fullName evidence="1">Uncharacterized protein</fullName>
    </submittedName>
</protein>
<sequence>MKTYKTNEYFFKKLLKCSFEDDRSEVSYCEYKF</sequence>
<dbReference type="EMBL" id="BK032842">
    <property type="protein sequence ID" value="DAF63587.1"/>
    <property type="molecule type" value="Genomic_DNA"/>
</dbReference>
<name>A0A8S5TKK1_9CAUD</name>
<reference evidence="1" key="1">
    <citation type="journal article" date="2021" name="Proc. Natl. Acad. Sci. U.S.A.">
        <title>A Catalog of Tens of Thousands of Viruses from Human Metagenomes Reveals Hidden Associations with Chronic Diseases.</title>
        <authorList>
            <person name="Tisza M.J."/>
            <person name="Buck C.B."/>
        </authorList>
    </citation>
    <scope>NUCLEOTIDE SEQUENCE</scope>
    <source>
        <strain evidence="1">CtwQT14</strain>
    </source>
</reference>
<accession>A0A8S5TKK1</accession>